<gene>
    <name evidence="2" type="ORF">BLAHAN_07076</name>
</gene>
<feature type="transmembrane region" description="Helical" evidence="1">
    <location>
        <begin position="12"/>
        <end position="31"/>
    </location>
</feature>
<dbReference type="EMBL" id="ABYU02000049">
    <property type="protein sequence ID" value="EEX20342.1"/>
    <property type="molecule type" value="Genomic_DNA"/>
</dbReference>
<dbReference type="KEGG" id="bhan:CGC63_00835"/>
<keyword evidence="3" id="KW-1185">Reference proteome</keyword>
<keyword evidence="1" id="KW-1133">Transmembrane helix</keyword>
<dbReference type="STRING" id="537007.BLAHAN_07076"/>
<name>C9LCB8_BLAHA</name>
<feature type="transmembrane region" description="Helical" evidence="1">
    <location>
        <begin position="43"/>
        <end position="68"/>
    </location>
</feature>
<accession>C9LCB8</accession>
<keyword evidence="1" id="KW-0472">Membrane</keyword>
<protein>
    <submittedName>
        <fullName evidence="2">Uncharacterized protein</fullName>
    </submittedName>
</protein>
<proteinExistence type="predicted"/>
<comment type="caution">
    <text evidence="2">The sequence shown here is derived from an EMBL/GenBank/DDBJ whole genome shotgun (WGS) entry which is preliminary data.</text>
</comment>
<dbReference type="HOGENOM" id="CLU_2614946_0_0_9"/>
<evidence type="ECO:0000313" key="3">
    <source>
        <dbReference type="Proteomes" id="UP000003755"/>
    </source>
</evidence>
<evidence type="ECO:0000256" key="1">
    <source>
        <dbReference type="SAM" id="Phobius"/>
    </source>
</evidence>
<organism evidence="2 3">
    <name type="scientific">Blautia hansenii DSM 20583</name>
    <dbReference type="NCBI Taxonomy" id="537007"/>
    <lineage>
        <taxon>Bacteria</taxon>
        <taxon>Bacillati</taxon>
        <taxon>Bacillota</taxon>
        <taxon>Clostridia</taxon>
        <taxon>Lachnospirales</taxon>
        <taxon>Lachnospiraceae</taxon>
        <taxon>Blautia</taxon>
    </lineage>
</organism>
<dbReference type="AlphaFoldDB" id="C9LCB8"/>
<reference evidence="2" key="1">
    <citation type="submission" date="2009-09" db="EMBL/GenBank/DDBJ databases">
        <authorList>
            <person name="Weinstock G."/>
            <person name="Sodergren E."/>
            <person name="Clifton S."/>
            <person name="Fulton L."/>
            <person name="Fulton B."/>
            <person name="Courtney L."/>
            <person name="Fronick C."/>
            <person name="Harrison M."/>
            <person name="Strong C."/>
            <person name="Farmer C."/>
            <person name="Delahaunty K."/>
            <person name="Markovic C."/>
            <person name="Hall O."/>
            <person name="Minx P."/>
            <person name="Tomlinson C."/>
            <person name="Mitreva M."/>
            <person name="Nelson J."/>
            <person name="Hou S."/>
            <person name="Wollam A."/>
            <person name="Pepin K.H."/>
            <person name="Johnson M."/>
            <person name="Bhonagiri V."/>
            <person name="Nash W.E."/>
            <person name="Warren W."/>
            <person name="Chinwalla A."/>
            <person name="Mardis E.R."/>
            <person name="Wilson R.K."/>
        </authorList>
    </citation>
    <scope>NUCLEOTIDE SEQUENCE [LARGE SCALE GENOMIC DNA]</scope>
    <source>
        <strain evidence="2">DSM 20583</strain>
    </source>
</reference>
<evidence type="ECO:0000313" key="2">
    <source>
        <dbReference type="EMBL" id="EEX20342.1"/>
    </source>
</evidence>
<dbReference type="Proteomes" id="UP000003755">
    <property type="component" value="Unassembled WGS sequence"/>
</dbReference>
<sequence length="78" mass="9256">MKEFISVNKRKIYTVLFLISLLVYYKVYWFLYSIIVSQFSLPIGTLSIIDFIFMFLFLLSAVPCSELLKRGILKFLEM</sequence>
<keyword evidence="1" id="KW-0812">Transmembrane</keyword>